<reference evidence="1 2" key="1">
    <citation type="journal article" date="2002" name="Nature">
        <title>Genome sequence and comparative analysis of the model rodent malaria parasite Plasmodium yoelii yoelii.</title>
        <authorList>
            <person name="Carlton J.M."/>
            <person name="Angiuoli S.V."/>
            <person name="Suh B.B."/>
            <person name="Kooij T.W."/>
            <person name="Pertea M."/>
            <person name="Silva J.C."/>
            <person name="Ermolaeva M.D."/>
            <person name="Allen J.E."/>
            <person name="Selengut J.D."/>
            <person name="Koo H.L."/>
            <person name="Peterson J.D."/>
            <person name="Pop M."/>
            <person name="Kosack D.S."/>
            <person name="Shumway M.F."/>
            <person name="Bidwell S.L."/>
            <person name="Shallom S.J."/>
            <person name="van Aken S.E."/>
            <person name="Riedmuller S.B."/>
            <person name="Feldblyum T.V."/>
            <person name="Cho J.K."/>
            <person name="Quackenbush J."/>
            <person name="Sedegah M."/>
            <person name="Shoaibi A."/>
            <person name="Cummings L.M."/>
            <person name="Florens L."/>
            <person name="Yates J.R."/>
            <person name="Raine J.D."/>
            <person name="Sinden R.E."/>
            <person name="Harris M.A."/>
            <person name="Cunningham D.A."/>
            <person name="Preiser P.R."/>
            <person name="Bergman L.W."/>
            <person name="Vaidya A.B."/>
            <person name="van Lin L.H."/>
            <person name="Janse C.J."/>
            <person name="Waters A.P."/>
            <person name="Smith H.O."/>
            <person name="White O.R."/>
            <person name="Salzberg S.L."/>
            <person name="Venter J.C."/>
            <person name="Fraser C.M."/>
            <person name="Hoffman S.L."/>
            <person name="Gardner M.J."/>
            <person name="Carucci D.J."/>
        </authorList>
    </citation>
    <scope>NUCLEOTIDE SEQUENCE [LARGE SCALE GENOMIC DNA]</scope>
    <source>
        <strain evidence="1 2">17XNL</strain>
    </source>
</reference>
<proteinExistence type="predicted"/>
<protein>
    <submittedName>
        <fullName evidence="1">Uncharacterized protein</fullName>
    </submittedName>
</protein>
<accession>Q7REQ4</accession>
<dbReference type="AlphaFoldDB" id="Q7REQ4"/>
<dbReference type="InParanoid" id="Q7REQ4"/>
<evidence type="ECO:0000313" key="2">
    <source>
        <dbReference type="Proteomes" id="UP000008553"/>
    </source>
</evidence>
<sequence length="30" mass="3297">ILNSIISMGSLVIVILKNGKDGKIYHKITQ</sequence>
<comment type="caution">
    <text evidence="1">The sequence shown here is derived from an EMBL/GenBank/DDBJ whole genome shotgun (WGS) entry which is preliminary data.</text>
</comment>
<organism evidence="1 2">
    <name type="scientific">Plasmodium yoelii yoelii</name>
    <dbReference type="NCBI Taxonomy" id="73239"/>
    <lineage>
        <taxon>Eukaryota</taxon>
        <taxon>Sar</taxon>
        <taxon>Alveolata</taxon>
        <taxon>Apicomplexa</taxon>
        <taxon>Aconoidasida</taxon>
        <taxon>Haemosporida</taxon>
        <taxon>Plasmodiidae</taxon>
        <taxon>Plasmodium</taxon>
        <taxon>Plasmodium (Vinckeia)</taxon>
    </lineage>
</organism>
<dbReference type="PaxDb" id="73239-Q7REQ4"/>
<gene>
    <name evidence="1" type="ORF">PY05009</name>
</gene>
<dbReference type="Proteomes" id="UP000008553">
    <property type="component" value="Unassembled WGS sequence"/>
</dbReference>
<name>Q7REQ4_PLAYO</name>
<feature type="non-terminal residue" evidence="1">
    <location>
        <position position="1"/>
    </location>
</feature>
<dbReference type="EMBL" id="AABL01001566">
    <property type="protein sequence ID" value="EAA16971.1"/>
    <property type="molecule type" value="Genomic_DNA"/>
</dbReference>
<evidence type="ECO:0000313" key="1">
    <source>
        <dbReference type="EMBL" id="EAA16971.1"/>
    </source>
</evidence>
<keyword evidence="2" id="KW-1185">Reference proteome</keyword>